<feature type="binding site" evidence="7">
    <location>
        <position position="444"/>
    </location>
    <ligand>
        <name>substrate</name>
    </ligand>
</feature>
<evidence type="ECO:0000313" key="12">
    <source>
        <dbReference type="Proteomes" id="UP001145094"/>
    </source>
</evidence>
<evidence type="ECO:0000256" key="7">
    <source>
        <dbReference type="PIRSR" id="PIRSR005536-2"/>
    </source>
</evidence>
<comment type="similarity">
    <text evidence="5">Belongs to the glycosyl hydrolase.</text>
</comment>
<feature type="binding site" evidence="7">
    <location>
        <begin position="367"/>
        <end position="368"/>
    </location>
    <ligand>
        <name>substrate</name>
    </ligand>
</feature>
<reference evidence="10" key="2">
    <citation type="submission" date="2022-11" db="EMBL/GenBank/DDBJ databases">
        <title>Draft genome sequence of Sellimonas catena strain 12EGH17.</title>
        <authorList>
            <person name="Atsushi H."/>
            <person name="Moriya O."/>
            <person name="Mitsuo S."/>
        </authorList>
    </citation>
    <scope>NUCLEOTIDE SEQUENCE</scope>
    <source>
        <strain evidence="10">12EGH17</strain>
    </source>
</reference>
<evidence type="ECO:0000256" key="5">
    <source>
        <dbReference type="PIRNR" id="PIRNR005536"/>
    </source>
</evidence>
<accession>A0A9W6CCH2</accession>
<evidence type="ECO:0000313" key="13">
    <source>
        <dbReference type="Proteomes" id="UP001145145"/>
    </source>
</evidence>
<dbReference type="SUPFAM" id="SSF51445">
    <property type="entry name" value="(Trans)glycosidases"/>
    <property type="match status" value="1"/>
</dbReference>
<evidence type="ECO:0000256" key="1">
    <source>
        <dbReference type="ARBA" id="ARBA00001255"/>
    </source>
</evidence>
<evidence type="ECO:0000256" key="2">
    <source>
        <dbReference type="ARBA" id="ARBA00012755"/>
    </source>
</evidence>
<dbReference type="Gene3D" id="2.60.40.1180">
    <property type="entry name" value="Golgi alpha-mannosidase II"/>
    <property type="match status" value="1"/>
</dbReference>
<dbReference type="InterPro" id="IPR017853">
    <property type="entry name" value="GH"/>
</dbReference>
<proteinExistence type="inferred from homology"/>
<dbReference type="Pfam" id="PF16875">
    <property type="entry name" value="Glyco_hydro_36N"/>
    <property type="match status" value="1"/>
</dbReference>
<keyword evidence="4 5" id="KW-0326">Glycosidase</keyword>
<dbReference type="CDD" id="cd14791">
    <property type="entry name" value="GH36"/>
    <property type="match status" value="1"/>
</dbReference>
<dbReference type="PROSITE" id="PS00512">
    <property type="entry name" value="ALPHA_GALACTOSIDASE"/>
    <property type="match status" value="1"/>
</dbReference>
<feature type="binding site" evidence="7">
    <location>
        <begin position="477"/>
        <end position="481"/>
    </location>
    <ligand>
        <name>substrate</name>
    </ligand>
</feature>
<dbReference type="InterPro" id="IPR013780">
    <property type="entry name" value="Glyco_hydro_b"/>
</dbReference>
<sequence length="749" mass="86498">MAIQFHQTSKEFHLYNEQISYIIKVLENGQLGHVYFGKHLTDREDFGYLVEYATRDMAPYPFEGRSNFSLEHLKQEYPTFGSGDTRYPAFELESADGSRVADFKYKTHEIYSGKKEIQGLPAVYVEDDSEADTLEIVLEDTFLKTEIVLSYTIFNGRPVITRHARFACGNENGITLLNCMSGCLDLQDKEYEMVELAGTWNRERHPHTRKLCYGTQGVYSMRGCSSHQFNPFLMLKRKEADEFSGEVIGFSLVYSGDFLAQVEVDNFDVTRVVMGIHPNEFRWELEKGESFQTPEMVMVYSEHGMNGMSQTYHELYRTRLARGKWRDQARPILINNWEATYFDFNEEKILNIARKAKEIGIELFVLDDGWFGKRNWDNASLGDWYPNLEKLPEGITGLAGKIEDLGMKFGLWFEPEMTNKDSDLFREHPDWLLADIRRNYCHSRNQYVLDFSKPEVVDHIHGQMRKILQDAPVSYVKWDMNRAFSEVFSNGNSKSYQGKVRHKYILGVYSLYERLIQEFPEILFESCASGGARFDPGMLYYAPQAWTSDDTDAVERIKIQYGTSYVYPISSIGSHVSASPNHQVFRNTSLEMRGNVAYFGTFGYELDITKLPEEELEQMKEQIAFMKKYRDLIQKGVFYRLKSPFEGNHSAWEVIADDRSEGLMAYFRVMQPPQGKFERICFKGLDETAAYSVQECFGAKMDCGVHYGDELMYAGLSVSDCSSGLAGVAREQQGDYFSRLFHIKKTDVM</sequence>
<feature type="binding site" evidence="7">
    <location>
        <position position="549"/>
    </location>
    <ligand>
        <name>substrate</name>
    </ligand>
</feature>
<reference evidence="11" key="3">
    <citation type="submission" date="2022-11" db="EMBL/GenBank/DDBJ databases">
        <title>Draft genome sequence of Sellimonas catena strain 18CBH55.</title>
        <authorList>
            <person name="Hisatomi A."/>
            <person name="Ohkuma M."/>
            <person name="Sakamoto M."/>
        </authorList>
    </citation>
    <scope>NUCLEOTIDE SEQUENCE</scope>
    <source>
        <strain evidence="11">18CBH55</strain>
    </source>
</reference>
<dbReference type="InterPro" id="IPR050985">
    <property type="entry name" value="Alpha-glycosidase_related"/>
</dbReference>
<dbReference type="InterPro" id="IPR002252">
    <property type="entry name" value="Glyco_hydro_36"/>
</dbReference>
<dbReference type="Proteomes" id="UP001145145">
    <property type="component" value="Unassembled WGS sequence"/>
</dbReference>
<dbReference type="PIRSF" id="PIRSF005536">
    <property type="entry name" value="Agal"/>
    <property type="match status" value="1"/>
</dbReference>
<dbReference type="InterPro" id="IPR013785">
    <property type="entry name" value="Aldolase_TIM"/>
</dbReference>
<dbReference type="PANTHER" id="PTHR43053:SF3">
    <property type="entry name" value="ALPHA-GALACTOSIDASE C-RELATED"/>
    <property type="match status" value="1"/>
</dbReference>
<feature type="domain" description="Glycosyl hydrolase family 36 C-terminal" evidence="8">
    <location>
        <begin position="650"/>
        <end position="743"/>
    </location>
</feature>
<evidence type="ECO:0000313" key="11">
    <source>
        <dbReference type="EMBL" id="GLG89260.1"/>
    </source>
</evidence>
<feature type="active site" description="Proton donor" evidence="6">
    <location>
        <position position="549"/>
    </location>
</feature>
<evidence type="ECO:0000313" key="10">
    <source>
        <dbReference type="EMBL" id="GLG06033.1"/>
    </source>
</evidence>
<evidence type="ECO:0000259" key="8">
    <source>
        <dbReference type="Pfam" id="PF16874"/>
    </source>
</evidence>
<dbReference type="Gene3D" id="3.20.20.70">
    <property type="entry name" value="Aldolase class I"/>
    <property type="match status" value="1"/>
</dbReference>
<dbReference type="InterPro" id="IPR038417">
    <property type="entry name" value="Alpga-gal_N_sf"/>
</dbReference>
<keyword evidence="3 5" id="KW-0378">Hydrolase</keyword>
<dbReference type="EMBL" id="BSCH01000003">
    <property type="protein sequence ID" value="GLG89260.1"/>
    <property type="molecule type" value="Genomic_DNA"/>
</dbReference>
<dbReference type="InterPro" id="IPR000111">
    <property type="entry name" value="Glyco_hydro_27/36_CS"/>
</dbReference>
<keyword evidence="13" id="KW-1185">Reference proteome</keyword>
<evidence type="ECO:0000256" key="4">
    <source>
        <dbReference type="ARBA" id="ARBA00023295"/>
    </source>
</evidence>
<dbReference type="EC" id="3.2.1.22" evidence="2 5"/>
<comment type="catalytic activity">
    <reaction evidence="1 5">
        <text>Hydrolysis of terminal, non-reducing alpha-D-galactose residues in alpha-D-galactosides, including galactose oligosaccharides, galactomannans and galactolipids.</text>
        <dbReference type="EC" id="3.2.1.22"/>
    </reaction>
</comment>
<dbReference type="FunFam" id="3.20.20.70:FF:000118">
    <property type="entry name" value="Alpha-galactosidase"/>
    <property type="match status" value="1"/>
</dbReference>
<dbReference type="InterPro" id="IPR031704">
    <property type="entry name" value="Glyco_hydro_36_N"/>
</dbReference>
<dbReference type="GO" id="GO:0016052">
    <property type="term" value="P:carbohydrate catabolic process"/>
    <property type="evidence" value="ECO:0007669"/>
    <property type="project" value="InterPro"/>
</dbReference>
<dbReference type="Proteomes" id="UP001145094">
    <property type="component" value="Unassembled WGS sequence"/>
</dbReference>
<dbReference type="Pfam" id="PF02065">
    <property type="entry name" value="Melibiase"/>
    <property type="match status" value="1"/>
</dbReference>
<reference evidence="10" key="1">
    <citation type="submission" date="2022-11" db="EMBL/GenBank/DDBJ databases">
        <title>Draft genome sequence of Sellimonas catena strain 12EGH17.</title>
        <authorList>
            <person name="Hisatomi A."/>
            <person name="Ohkuma M."/>
            <person name="Sakamoto M."/>
        </authorList>
    </citation>
    <scope>NUCLEOTIDE SEQUENCE</scope>
    <source>
        <strain evidence="10">12EGH17</strain>
    </source>
</reference>
<feature type="active site" description="Nucleophile" evidence="6">
    <location>
        <position position="479"/>
    </location>
</feature>
<reference evidence="11 13" key="5">
    <citation type="journal article" date="2023" name="Int. J. Syst. Evol. Microbiol.">
        <title>Sellimonas catena sp. nov., isolated from human faeces.</title>
        <authorList>
            <person name="Hisatomi A."/>
            <person name="Ohkuma M."/>
            <person name="Sakamoto M."/>
        </authorList>
    </citation>
    <scope>NUCLEOTIDE SEQUENCE</scope>
    <source>
        <strain evidence="10 13">12EGH17</strain>
        <strain evidence="11">18CBH55</strain>
    </source>
</reference>
<dbReference type="Gene3D" id="2.70.98.60">
    <property type="entry name" value="alpha-galactosidase from lactobacil brevis"/>
    <property type="match status" value="1"/>
</dbReference>
<feature type="binding site" evidence="7">
    <location>
        <position position="200"/>
    </location>
    <ligand>
        <name>substrate</name>
    </ligand>
</feature>
<gene>
    <name evidence="11" type="primary">galA_2</name>
    <name evidence="10" type="synonym">galA_3</name>
    <name evidence="10" type="ORF">Selli1_32070</name>
    <name evidence="11" type="ORF">Selli2_06870</name>
</gene>
<protein>
    <recommendedName>
        <fullName evidence="2 5">Alpha-galactosidase</fullName>
        <ecNumber evidence="2 5">3.2.1.22</ecNumber>
    </recommendedName>
</protein>
<organism evidence="11 12">
    <name type="scientific">Sellimonas catena</name>
    <dbReference type="NCBI Taxonomy" id="2994035"/>
    <lineage>
        <taxon>Bacteria</taxon>
        <taxon>Bacillati</taxon>
        <taxon>Bacillota</taxon>
        <taxon>Clostridia</taxon>
        <taxon>Lachnospirales</taxon>
        <taxon>Lachnospiraceae</taxon>
        <taxon>Sellimonas</taxon>
    </lineage>
</organism>
<dbReference type="InterPro" id="IPR031705">
    <property type="entry name" value="Glyco_hydro_36_C"/>
</dbReference>
<dbReference type="AlphaFoldDB" id="A0A9W6CCH2"/>
<dbReference type="EMBL" id="BSBO01000044">
    <property type="protein sequence ID" value="GLG06033.1"/>
    <property type="molecule type" value="Genomic_DNA"/>
</dbReference>
<dbReference type="PRINTS" id="PR00743">
    <property type="entry name" value="GLHYDRLASE36"/>
</dbReference>
<evidence type="ECO:0000256" key="3">
    <source>
        <dbReference type="ARBA" id="ARBA00022801"/>
    </source>
</evidence>
<reference evidence="11" key="4">
    <citation type="submission" date="2022-11" db="EMBL/GenBank/DDBJ databases">
        <title>Draft genome sequence of Sellimonas catena strain 18CBH55.</title>
        <authorList>
            <person name="Atsushi H."/>
            <person name="Moriya O."/>
            <person name="Mitsuo S."/>
        </authorList>
    </citation>
    <scope>NUCLEOTIDE SEQUENCE</scope>
    <source>
        <strain evidence="11">18CBH55</strain>
    </source>
</reference>
<dbReference type="RefSeq" id="WP_281844489.1">
    <property type="nucleotide sequence ID" value="NZ_BSBO01000044.1"/>
</dbReference>
<feature type="domain" description="Glycosyl hydrolase family 36 N-terminal" evidence="9">
    <location>
        <begin position="29"/>
        <end position="286"/>
    </location>
</feature>
<dbReference type="PANTHER" id="PTHR43053">
    <property type="entry name" value="GLYCOSIDASE FAMILY 31"/>
    <property type="match status" value="1"/>
</dbReference>
<feature type="binding site" evidence="7">
    <location>
        <position position="527"/>
    </location>
    <ligand>
        <name>substrate</name>
    </ligand>
</feature>
<dbReference type="GO" id="GO:0004557">
    <property type="term" value="F:alpha-galactosidase activity"/>
    <property type="evidence" value="ECO:0007669"/>
    <property type="project" value="UniProtKB-UniRule"/>
</dbReference>
<dbReference type="Pfam" id="PF16874">
    <property type="entry name" value="Glyco_hydro_36C"/>
    <property type="match status" value="1"/>
</dbReference>
<evidence type="ECO:0000259" key="9">
    <source>
        <dbReference type="Pfam" id="PF16875"/>
    </source>
</evidence>
<evidence type="ECO:0000256" key="6">
    <source>
        <dbReference type="PIRSR" id="PIRSR005536-1"/>
    </source>
</evidence>
<comment type="caution">
    <text evidence="11">The sequence shown here is derived from an EMBL/GenBank/DDBJ whole genome shotgun (WGS) entry which is preliminary data.</text>
</comment>
<name>A0A9W6CCH2_9FIRM</name>